<protein>
    <submittedName>
        <fullName evidence="2">Uncharacterized protein</fullName>
    </submittedName>
</protein>
<dbReference type="EMBL" id="CAMGYJ010000002">
    <property type="protein sequence ID" value="CAI0381621.1"/>
    <property type="molecule type" value="Genomic_DNA"/>
</dbReference>
<evidence type="ECO:0000256" key="1">
    <source>
        <dbReference type="SAM" id="MobiDB-lite"/>
    </source>
</evidence>
<feature type="region of interest" description="Disordered" evidence="1">
    <location>
        <begin position="62"/>
        <end position="85"/>
    </location>
</feature>
<keyword evidence="3" id="KW-1185">Reference proteome</keyword>
<feature type="region of interest" description="Disordered" evidence="1">
    <location>
        <begin position="1"/>
        <end position="49"/>
    </location>
</feature>
<evidence type="ECO:0000313" key="2">
    <source>
        <dbReference type="EMBL" id="CAI0381621.1"/>
    </source>
</evidence>
<sequence length="85" mass="9165">MLELSTSAGGRKSRGELGIEVPGRNFGEEPSSSAVTESQASQGFRSPMSRMLSFNCTNTIKHTKMPPDLRPQSDDWILGGGALMH</sequence>
<dbReference type="AlphaFoldDB" id="A0AAV0H8J5"/>
<proteinExistence type="predicted"/>
<name>A0AAV0H8J5_9ROSI</name>
<comment type="caution">
    <text evidence="2">The sequence shown here is derived from an EMBL/GenBank/DDBJ whole genome shotgun (WGS) entry which is preliminary data.</text>
</comment>
<accession>A0AAV0H8J5</accession>
<dbReference type="Proteomes" id="UP001154282">
    <property type="component" value="Unassembled WGS sequence"/>
</dbReference>
<feature type="compositionally biased region" description="Polar residues" evidence="1">
    <location>
        <begin position="30"/>
        <end position="44"/>
    </location>
</feature>
<gene>
    <name evidence="2" type="ORF">LITE_LOCUS3225</name>
</gene>
<evidence type="ECO:0000313" key="3">
    <source>
        <dbReference type="Proteomes" id="UP001154282"/>
    </source>
</evidence>
<reference evidence="2" key="1">
    <citation type="submission" date="2022-08" db="EMBL/GenBank/DDBJ databases">
        <authorList>
            <person name="Gutierrez-Valencia J."/>
        </authorList>
    </citation>
    <scope>NUCLEOTIDE SEQUENCE</scope>
</reference>
<organism evidence="2 3">
    <name type="scientific">Linum tenue</name>
    <dbReference type="NCBI Taxonomy" id="586396"/>
    <lineage>
        <taxon>Eukaryota</taxon>
        <taxon>Viridiplantae</taxon>
        <taxon>Streptophyta</taxon>
        <taxon>Embryophyta</taxon>
        <taxon>Tracheophyta</taxon>
        <taxon>Spermatophyta</taxon>
        <taxon>Magnoliopsida</taxon>
        <taxon>eudicotyledons</taxon>
        <taxon>Gunneridae</taxon>
        <taxon>Pentapetalae</taxon>
        <taxon>rosids</taxon>
        <taxon>fabids</taxon>
        <taxon>Malpighiales</taxon>
        <taxon>Linaceae</taxon>
        <taxon>Linum</taxon>
    </lineage>
</organism>